<reference evidence="3 4" key="1">
    <citation type="submission" date="2018-11" db="EMBL/GenBank/DDBJ databases">
        <title>Genome sequencing of Paenibacillus sp. KCOM 3021 (= ChDC PVNT-B20).</title>
        <authorList>
            <person name="Kook J.-K."/>
            <person name="Park S.-N."/>
            <person name="Lim Y.K."/>
        </authorList>
    </citation>
    <scope>NUCLEOTIDE SEQUENCE [LARGE SCALE GENOMIC DNA]</scope>
    <source>
        <strain evidence="3 4">KCOM 3021</strain>
    </source>
</reference>
<dbReference type="AlphaFoldDB" id="A0A3P3TVV5"/>
<dbReference type="InterPro" id="IPR015915">
    <property type="entry name" value="Kelch-typ_b-propeller"/>
</dbReference>
<dbReference type="OrthoDB" id="1937631at2"/>
<dbReference type="Gene3D" id="2.120.10.80">
    <property type="entry name" value="Kelch-type beta propeller"/>
    <property type="match status" value="2"/>
</dbReference>
<dbReference type="InterPro" id="IPR006652">
    <property type="entry name" value="Kelch_1"/>
</dbReference>
<accession>A0A3P3TVV5</accession>
<keyword evidence="1" id="KW-0880">Kelch repeat</keyword>
<evidence type="ECO:0000313" key="3">
    <source>
        <dbReference type="EMBL" id="RRJ62261.1"/>
    </source>
</evidence>
<name>A0A3P3TVV5_9BACL</name>
<dbReference type="PANTHER" id="PTHR46344:SF27">
    <property type="entry name" value="KELCH REPEAT SUPERFAMILY PROTEIN"/>
    <property type="match status" value="1"/>
</dbReference>
<evidence type="ECO:0000256" key="2">
    <source>
        <dbReference type="ARBA" id="ARBA00022737"/>
    </source>
</evidence>
<comment type="caution">
    <text evidence="3">The sequence shown here is derived from an EMBL/GenBank/DDBJ whole genome shotgun (WGS) entry which is preliminary data.</text>
</comment>
<dbReference type="PANTHER" id="PTHR46344">
    <property type="entry name" value="OS02G0202900 PROTEIN"/>
    <property type="match status" value="1"/>
</dbReference>
<dbReference type="Proteomes" id="UP000267017">
    <property type="component" value="Unassembled WGS sequence"/>
</dbReference>
<evidence type="ECO:0000256" key="1">
    <source>
        <dbReference type="ARBA" id="ARBA00022441"/>
    </source>
</evidence>
<dbReference type="Pfam" id="PF01344">
    <property type="entry name" value="Kelch_1"/>
    <property type="match status" value="2"/>
</dbReference>
<keyword evidence="2" id="KW-0677">Repeat</keyword>
<gene>
    <name evidence="3" type="ORF">EHV15_04325</name>
</gene>
<evidence type="ECO:0000313" key="4">
    <source>
        <dbReference type="Proteomes" id="UP000267017"/>
    </source>
</evidence>
<dbReference type="Pfam" id="PF24681">
    <property type="entry name" value="Kelch_KLHDC2_KLHL20_DRC7"/>
    <property type="match status" value="1"/>
</dbReference>
<proteinExistence type="predicted"/>
<dbReference type="SMART" id="SM00612">
    <property type="entry name" value="Kelch"/>
    <property type="match status" value="6"/>
</dbReference>
<keyword evidence="4" id="KW-1185">Reference proteome</keyword>
<dbReference type="SUPFAM" id="SSF117281">
    <property type="entry name" value="Kelch motif"/>
    <property type="match status" value="1"/>
</dbReference>
<sequence length="373" mass="41186">MGKFMFSVEHQTLVFAHLGVKKNNTYEYDPETDKWTEKKNMPTARAGVTATVYNDKIYVIGGYLDVGTKLQRTSKVEIYDPKLDTWTTAPNMPTARSWAAASTVGNKIYVMGGAKNGNDSGTISTALPTIECFDIEKNSWSTLKDMPFSANITSQSIGDKIYVLGGFNYSSTYGTIYEYDPANETWTLKKETSLRTAMGTAIINGKIYLLGGSSNGPNGIMDTVEVYDPIDNSLNSFKNLTFSRVQNVAASVGNDLYVIGGTDGSTNGALKTVEMIKIANDENPEPEQPTTGNRAILVITMNTGFEKEFDLSMQEVNDFITWYENKQAGTGTASYAIDKHDNNRGPFSARKDYVIFDKILTFEVNEYNSVTNE</sequence>
<dbReference type="EMBL" id="RRCN01000001">
    <property type="protein sequence ID" value="RRJ62261.1"/>
    <property type="molecule type" value="Genomic_DNA"/>
</dbReference>
<protein>
    <submittedName>
        <fullName evidence="3">Kelch-like protein</fullName>
    </submittedName>
</protein>
<organism evidence="3 4">
    <name type="scientific">Paenibacillus oralis</name>
    <dbReference type="NCBI Taxonomy" id="2490856"/>
    <lineage>
        <taxon>Bacteria</taxon>
        <taxon>Bacillati</taxon>
        <taxon>Bacillota</taxon>
        <taxon>Bacilli</taxon>
        <taxon>Bacillales</taxon>
        <taxon>Paenibacillaceae</taxon>
        <taxon>Paenibacillus</taxon>
    </lineage>
</organism>